<feature type="region of interest" description="Disordered" evidence="2">
    <location>
        <begin position="115"/>
        <end position="141"/>
    </location>
</feature>
<dbReference type="Proteomes" id="UP000198741">
    <property type="component" value="Chromosome I"/>
</dbReference>
<sequence length="318" mass="32983">MIYVAGSAGVSVFTSDLLAVGPITPVDELLYLCPDPTGRWLFGVSGVGSGLAQAWRIDGHRIRAVGEPVGTGGTEPCHCVLGRDGRHLVVTNYGSGSVAVLPVGPDGSLGAATVLERSGSPGPDAERQDGAHPHQSVLGPGDEVLVTDLGADQVISYRSIGGRLVDPVVSSAPAGSGPRHLVLLAGDRVAVSGELDSSLLLARRDGRRLVDWRSVPATERPGADRNYPSDLLVSADGTRLYLANRGADTVAVFTVDGTRVEEVDCGAWPRQMTRSGARLLVAATRADRVEVLDTSTRRIVGDLPVTGAICVATTEGQG</sequence>
<dbReference type="STRING" id="1090615.SAMN04515671_0109"/>
<comment type="similarity">
    <text evidence="1">Belongs to the cycloisomerase 2 family.</text>
</comment>
<dbReference type="SUPFAM" id="SSF51004">
    <property type="entry name" value="C-terminal (heme d1) domain of cytochrome cd1-nitrite reductase"/>
    <property type="match status" value="1"/>
</dbReference>
<evidence type="ECO:0000313" key="3">
    <source>
        <dbReference type="EMBL" id="SDO19702.1"/>
    </source>
</evidence>
<evidence type="ECO:0000256" key="2">
    <source>
        <dbReference type="SAM" id="MobiDB-lite"/>
    </source>
</evidence>
<name>A0A1H0HKK0_9ACTN</name>
<keyword evidence="3" id="KW-0413">Isomerase</keyword>
<reference evidence="3 4" key="1">
    <citation type="submission" date="2016-10" db="EMBL/GenBank/DDBJ databases">
        <authorList>
            <person name="de Groot N.N."/>
        </authorList>
    </citation>
    <scope>NUCLEOTIDE SEQUENCE [LARGE SCALE GENOMIC DNA]</scope>
    <source>
        <strain evidence="4">P4-7,KCTC 19426,CECT 7604</strain>
    </source>
</reference>
<evidence type="ECO:0000256" key="1">
    <source>
        <dbReference type="ARBA" id="ARBA00005564"/>
    </source>
</evidence>
<dbReference type="InterPro" id="IPR015943">
    <property type="entry name" value="WD40/YVTN_repeat-like_dom_sf"/>
</dbReference>
<proteinExistence type="inferred from homology"/>
<dbReference type="RefSeq" id="WP_231988479.1">
    <property type="nucleotide sequence ID" value="NZ_LT629710.1"/>
</dbReference>
<accession>A0A1H0HKK0</accession>
<organism evidence="3 4">
    <name type="scientific">Nakamurella panacisegetis</name>
    <dbReference type="NCBI Taxonomy" id="1090615"/>
    <lineage>
        <taxon>Bacteria</taxon>
        <taxon>Bacillati</taxon>
        <taxon>Actinomycetota</taxon>
        <taxon>Actinomycetes</taxon>
        <taxon>Nakamurellales</taxon>
        <taxon>Nakamurellaceae</taxon>
        <taxon>Nakamurella</taxon>
    </lineage>
</organism>
<dbReference type="InterPro" id="IPR011048">
    <property type="entry name" value="Haem_d1_sf"/>
</dbReference>
<dbReference type="EMBL" id="LT629710">
    <property type="protein sequence ID" value="SDO19702.1"/>
    <property type="molecule type" value="Genomic_DNA"/>
</dbReference>
<gene>
    <name evidence="3" type="ORF">SAMN04515671_0109</name>
</gene>
<protein>
    <submittedName>
        <fullName evidence="3">6-phosphogluconolactonase, cycloisomerase 2 family</fullName>
    </submittedName>
</protein>
<keyword evidence="4" id="KW-1185">Reference proteome</keyword>
<dbReference type="GO" id="GO:0017057">
    <property type="term" value="F:6-phosphogluconolactonase activity"/>
    <property type="evidence" value="ECO:0007669"/>
    <property type="project" value="TreeGrafter"/>
</dbReference>
<evidence type="ECO:0000313" key="4">
    <source>
        <dbReference type="Proteomes" id="UP000198741"/>
    </source>
</evidence>
<dbReference type="GO" id="GO:0016853">
    <property type="term" value="F:isomerase activity"/>
    <property type="evidence" value="ECO:0007669"/>
    <property type="project" value="UniProtKB-KW"/>
</dbReference>
<dbReference type="AlphaFoldDB" id="A0A1H0HKK0"/>
<dbReference type="InterPro" id="IPR050282">
    <property type="entry name" value="Cycloisomerase_2"/>
</dbReference>
<dbReference type="PANTHER" id="PTHR30344:SF1">
    <property type="entry name" value="6-PHOSPHOGLUCONOLACTONASE"/>
    <property type="match status" value="1"/>
</dbReference>
<dbReference type="GO" id="GO:0005829">
    <property type="term" value="C:cytosol"/>
    <property type="evidence" value="ECO:0007669"/>
    <property type="project" value="TreeGrafter"/>
</dbReference>
<dbReference type="PANTHER" id="PTHR30344">
    <property type="entry name" value="6-PHOSPHOGLUCONOLACTONASE-RELATED"/>
    <property type="match status" value="1"/>
</dbReference>
<dbReference type="Pfam" id="PF10282">
    <property type="entry name" value="Lactonase"/>
    <property type="match status" value="1"/>
</dbReference>
<dbReference type="InterPro" id="IPR019405">
    <property type="entry name" value="Lactonase_7-beta_prop"/>
</dbReference>
<dbReference type="Gene3D" id="2.130.10.10">
    <property type="entry name" value="YVTN repeat-like/Quinoprotein amine dehydrogenase"/>
    <property type="match status" value="1"/>
</dbReference>